<dbReference type="PANTHER" id="PTHR43025">
    <property type="entry name" value="MONOGALACTOSYLDIACYLGLYCEROL SYNTHASE"/>
    <property type="match status" value="1"/>
</dbReference>
<evidence type="ECO:0000313" key="3">
    <source>
        <dbReference type="EMBL" id="MBY8877092.1"/>
    </source>
</evidence>
<dbReference type="Proteomes" id="UP000778578">
    <property type="component" value="Unassembled WGS sequence"/>
</dbReference>
<evidence type="ECO:0000256" key="2">
    <source>
        <dbReference type="SAM" id="Phobius"/>
    </source>
</evidence>
<protein>
    <submittedName>
        <fullName evidence="3">UDP-N-acetylglucosamine--N-acetylglucosamine transferase</fullName>
    </submittedName>
</protein>
<dbReference type="Gene3D" id="3.40.50.2000">
    <property type="entry name" value="Glycogen Phosphorylase B"/>
    <property type="match status" value="1"/>
</dbReference>
<dbReference type="SUPFAM" id="SSF53756">
    <property type="entry name" value="UDP-Glycosyltransferase/glycogen phosphorylase"/>
    <property type="match status" value="1"/>
</dbReference>
<gene>
    <name evidence="3" type="ORF">K7862_05475</name>
</gene>
<evidence type="ECO:0000313" key="4">
    <source>
        <dbReference type="Proteomes" id="UP000778578"/>
    </source>
</evidence>
<dbReference type="Pfam" id="PF13692">
    <property type="entry name" value="Glyco_trans_1_4"/>
    <property type="match status" value="1"/>
</dbReference>
<keyword evidence="2" id="KW-0812">Transmembrane</keyword>
<dbReference type="GO" id="GO:0016740">
    <property type="term" value="F:transferase activity"/>
    <property type="evidence" value="ECO:0007669"/>
    <property type="project" value="UniProtKB-KW"/>
</dbReference>
<dbReference type="EMBL" id="JAINZZ010000004">
    <property type="protein sequence ID" value="MBY8877092.1"/>
    <property type="molecule type" value="Genomic_DNA"/>
</dbReference>
<feature type="transmembrane region" description="Helical" evidence="2">
    <location>
        <begin position="414"/>
        <end position="434"/>
    </location>
</feature>
<sequence length="456" mass="47421">MPDRPDPLPGPALAPPAAHHDPGPRRIVVVSASVGAGHDGAAAGLTERLRAHGYLVDRQNFLDLLPAGAGRLVCGTYHRLLTWAPEGYQHLYRATDRTSRPSWIWRALFRSAERRLLRGLPPDTRAVVSTYPGASQVLGALRRRGLLTVPALTYLTDFSVHGLWIADGVDAHLAVHAVPAAQAHAQGAAAVTVAGPVTDARFSPPADGQRSAARARFGLPAHAPLALLVAGSWGVGPVREAAAEIRATGLAVPVVVCGRNSALAGHLRQDGVEHAFGWVDDMPGLMHACDVLVQNAGGLTSLEAFAAGLPVASYRCIPGHGRTNAEALEEAGLAAWVRRPDDLGPVLAELLNGSRGGDQRAAGLALHRSAPGPVPAVAARTGNRPPSPASTPAPPSSGPKGPSARGRRRDRRRLGAAAVTVAATLSLGVLAPLACAYEHAPGRFTAVTHYLHGDRS</sequence>
<dbReference type="RefSeq" id="WP_222961207.1">
    <property type="nucleotide sequence ID" value="NZ_JAINZZ010000004.1"/>
</dbReference>
<keyword evidence="3" id="KW-0808">Transferase</keyword>
<evidence type="ECO:0000256" key="1">
    <source>
        <dbReference type="SAM" id="MobiDB-lite"/>
    </source>
</evidence>
<feature type="region of interest" description="Disordered" evidence="1">
    <location>
        <begin position="1"/>
        <end position="22"/>
    </location>
</feature>
<reference evidence="3 4" key="1">
    <citation type="submission" date="2021-08" db="EMBL/GenBank/DDBJ databases">
        <title>WGS of actinomycetes from Thailand.</title>
        <authorList>
            <person name="Thawai C."/>
        </authorList>
    </citation>
    <scope>NUCLEOTIDE SEQUENCE [LARGE SCALE GENOMIC DNA]</scope>
    <source>
        <strain evidence="3 4">PLK6-54</strain>
    </source>
</reference>
<accession>A0ABS7Q1T0</accession>
<keyword evidence="2" id="KW-0472">Membrane</keyword>
<keyword evidence="2" id="KW-1133">Transmembrane helix</keyword>
<keyword evidence="4" id="KW-1185">Reference proteome</keyword>
<comment type="caution">
    <text evidence="3">The sequence shown here is derived from an EMBL/GenBank/DDBJ whole genome shotgun (WGS) entry which is preliminary data.</text>
</comment>
<feature type="compositionally biased region" description="Pro residues" evidence="1">
    <location>
        <begin position="385"/>
        <end position="397"/>
    </location>
</feature>
<organism evidence="3 4">
    <name type="scientific">Actinacidiphila acidipaludis</name>
    <dbReference type="NCBI Taxonomy" id="2873382"/>
    <lineage>
        <taxon>Bacteria</taxon>
        <taxon>Bacillati</taxon>
        <taxon>Actinomycetota</taxon>
        <taxon>Actinomycetes</taxon>
        <taxon>Kitasatosporales</taxon>
        <taxon>Streptomycetaceae</taxon>
        <taxon>Actinacidiphila</taxon>
    </lineage>
</organism>
<name>A0ABS7Q1T0_9ACTN</name>
<feature type="region of interest" description="Disordered" evidence="1">
    <location>
        <begin position="368"/>
        <end position="413"/>
    </location>
</feature>
<dbReference type="InterPro" id="IPR050519">
    <property type="entry name" value="Glycosyltransf_28_UgtP"/>
</dbReference>
<proteinExistence type="predicted"/>
<dbReference type="PANTHER" id="PTHR43025:SF3">
    <property type="entry name" value="MONOGALACTOSYLDIACYLGLYCEROL SYNTHASE 1, CHLOROPLASTIC"/>
    <property type="match status" value="1"/>
</dbReference>